<accession>A0A7J5E2C1</accession>
<evidence type="ECO:0000313" key="3">
    <source>
        <dbReference type="Proteomes" id="UP000449906"/>
    </source>
</evidence>
<dbReference type="Proteomes" id="UP000449906">
    <property type="component" value="Unassembled WGS sequence"/>
</dbReference>
<dbReference type="EMBL" id="WBVM01000001">
    <property type="protein sequence ID" value="KAB2812338.1"/>
    <property type="molecule type" value="Genomic_DNA"/>
</dbReference>
<name>A0A7J5E2C1_NOCSI</name>
<evidence type="ECO:0000256" key="1">
    <source>
        <dbReference type="SAM" id="SignalP"/>
    </source>
</evidence>
<comment type="caution">
    <text evidence="2">The sequence shown here is derived from an EMBL/GenBank/DDBJ whole genome shotgun (WGS) entry which is preliminary data.</text>
</comment>
<organism evidence="2 3">
    <name type="scientific">Nocardioides simplex</name>
    <name type="common">Arthrobacter simplex</name>
    <dbReference type="NCBI Taxonomy" id="2045"/>
    <lineage>
        <taxon>Bacteria</taxon>
        <taxon>Bacillati</taxon>
        <taxon>Actinomycetota</taxon>
        <taxon>Actinomycetes</taxon>
        <taxon>Propionibacteriales</taxon>
        <taxon>Nocardioidaceae</taxon>
        <taxon>Pimelobacter</taxon>
    </lineage>
</organism>
<evidence type="ECO:0000313" key="2">
    <source>
        <dbReference type="EMBL" id="KAB2812338.1"/>
    </source>
</evidence>
<keyword evidence="1" id="KW-0732">Signal</keyword>
<dbReference type="AlphaFoldDB" id="A0A7J5E2C1"/>
<feature type="signal peptide" evidence="1">
    <location>
        <begin position="1"/>
        <end position="23"/>
    </location>
</feature>
<proteinExistence type="predicted"/>
<feature type="chain" id="PRO_5038338783" description="Lipoprotein" evidence="1">
    <location>
        <begin position="24"/>
        <end position="347"/>
    </location>
</feature>
<evidence type="ECO:0008006" key="4">
    <source>
        <dbReference type="Google" id="ProtNLM"/>
    </source>
</evidence>
<gene>
    <name evidence="2" type="ORF">F9L07_11170</name>
</gene>
<dbReference type="RefSeq" id="WP_151579716.1">
    <property type="nucleotide sequence ID" value="NZ_CP182503.1"/>
</dbReference>
<reference evidence="2 3" key="1">
    <citation type="submission" date="2019-09" db="EMBL/GenBank/DDBJ databases">
        <title>Pimelobacter sp. isolated from Paulinella.</title>
        <authorList>
            <person name="Jeong S.E."/>
        </authorList>
    </citation>
    <scope>NUCLEOTIDE SEQUENCE [LARGE SCALE GENOMIC DNA]</scope>
    <source>
        <strain evidence="2 3">Pch-N</strain>
    </source>
</reference>
<protein>
    <recommendedName>
        <fullName evidence="4">Lipoprotein</fullName>
    </recommendedName>
</protein>
<dbReference type="PROSITE" id="PS51257">
    <property type="entry name" value="PROKAR_LIPOPROTEIN"/>
    <property type="match status" value="1"/>
</dbReference>
<sequence length="347" mass="36648">MLPPRRCAVAVVGLLALAPALVACGGDTGVQAGDVVPARDDAQFAGTGNESMLALPIGRLEITLGKPTDRLSADDTRQIEALDAPDGGTFIPITWQYDASTFGRYAAFIDTPDSPVVDLVADGARYRIPPPDDSGKGSTSFYVVVAGPGKDPRLEVDFDGVTQSVDLTTGDRDAGAAEALYDLPSPKTKRTDCTGTIEYGRKLVGASSFTCATTRPVRLPYAGDSWAEDGQSWLALTVRTTLGRWNEVAKDLKSGGVYYATGVAGSFRLGDIEAAKAYQDNEQTTCPSTTSGSCTTEFHVIFAVGDKVPKKLTVEQDYTLLLTSAWGTGTDGEQNLDLPVTTTTTLK</sequence>